<dbReference type="GeneTree" id="ENSGT00390000012589"/>
<dbReference type="Ensembl" id="ENSNNAT00000014326.1">
    <property type="protein sequence ID" value="ENSNNAP00000013676.1"/>
    <property type="gene ID" value="ENSNNAG00000009148.1"/>
</dbReference>
<keyword evidence="1" id="KW-1133">Transmembrane helix</keyword>
<dbReference type="Proteomes" id="UP000694559">
    <property type="component" value="Unplaced"/>
</dbReference>
<organism evidence="2 3">
    <name type="scientific">Naja naja</name>
    <name type="common">Indian cobra</name>
    <dbReference type="NCBI Taxonomy" id="35670"/>
    <lineage>
        <taxon>Eukaryota</taxon>
        <taxon>Metazoa</taxon>
        <taxon>Chordata</taxon>
        <taxon>Craniata</taxon>
        <taxon>Vertebrata</taxon>
        <taxon>Euteleostomi</taxon>
        <taxon>Lepidosauria</taxon>
        <taxon>Squamata</taxon>
        <taxon>Bifurcata</taxon>
        <taxon>Unidentata</taxon>
        <taxon>Episquamata</taxon>
        <taxon>Toxicofera</taxon>
        <taxon>Serpentes</taxon>
        <taxon>Colubroidea</taxon>
        <taxon>Elapidae</taxon>
        <taxon>Elapinae</taxon>
        <taxon>Naja</taxon>
    </lineage>
</organism>
<proteinExistence type="predicted"/>
<feature type="transmembrane region" description="Helical" evidence="1">
    <location>
        <begin position="75"/>
        <end position="93"/>
    </location>
</feature>
<keyword evidence="3" id="KW-1185">Reference proteome</keyword>
<dbReference type="GO" id="GO:0005739">
    <property type="term" value="C:mitochondrion"/>
    <property type="evidence" value="ECO:0007669"/>
    <property type="project" value="TreeGrafter"/>
</dbReference>
<evidence type="ECO:0000313" key="2">
    <source>
        <dbReference type="Ensembl" id="ENSNNAP00000013676.1"/>
    </source>
</evidence>
<dbReference type="PANTHER" id="PTHR14549">
    <property type="entry name" value="TRANSMEMBRANE PROTEIN 223"/>
    <property type="match status" value="1"/>
</dbReference>
<keyword evidence="1" id="KW-0812">Transmembrane</keyword>
<keyword evidence="1" id="KW-0472">Membrane</keyword>
<evidence type="ECO:0000313" key="3">
    <source>
        <dbReference type="Proteomes" id="UP000694559"/>
    </source>
</evidence>
<feature type="transmembrane region" description="Helical" evidence="1">
    <location>
        <begin position="141"/>
        <end position="162"/>
    </location>
</feature>
<sequence length="284" mass="31981">MLLLSAPRCARLSPWARGGLSLLRGGSRSARLGVAPPFARRQLWSPAGRRAQEQFPLDGFVNRDVELFHHERPRFFRNLGLFCVSQFALWLYLADMAFTTLRETPAVPEKAGSEETPERPPARPWLGNLFNLTSGSAKWRYTFSATCLAVGTLIFVAGFFFARRSVSRVLLLRGSQEVTFTTYYLFGYTSSFTVPLRHISCMSHRSEVAAIIPVKIKGKPFYFLLDKEGSITSNQLFDITVGAYRECILACSCCCHGNLSLCSEREPKWRLQGLESWVVGRPQP</sequence>
<gene>
    <name evidence="2" type="primary">TMEM223</name>
</gene>
<dbReference type="OMA" id="KQVSCMA"/>
<dbReference type="AlphaFoldDB" id="A0A8C6XH72"/>
<dbReference type="InterPro" id="IPR045325">
    <property type="entry name" value="TMEM70/TMEM186/TMEM223"/>
</dbReference>
<reference evidence="2" key="1">
    <citation type="submission" date="2025-08" db="UniProtKB">
        <authorList>
            <consortium name="Ensembl"/>
        </authorList>
    </citation>
    <scope>IDENTIFICATION</scope>
</reference>
<reference evidence="2" key="2">
    <citation type="submission" date="2025-09" db="UniProtKB">
        <authorList>
            <consortium name="Ensembl"/>
        </authorList>
    </citation>
    <scope>IDENTIFICATION</scope>
</reference>
<evidence type="ECO:0000256" key="1">
    <source>
        <dbReference type="SAM" id="Phobius"/>
    </source>
</evidence>
<dbReference type="PANTHER" id="PTHR14549:SF2">
    <property type="entry name" value="TRANSMEMBRANE PROTEIN 223"/>
    <property type="match status" value="1"/>
</dbReference>
<name>A0A8C6XH72_NAJNA</name>
<accession>A0A8C6XH72</accession>
<dbReference type="GO" id="GO:0007399">
    <property type="term" value="P:nervous system development"/>
    <property type="evidence" value="ECO:0007669"/>
    <property type="project" value="TreeGrafter"/>
</dbReference>
<dbReference type="Pfam" id="PF06979">
    <property type="entry name" value="TMEM70"/>
    <property type="match status" value="1"/>
</dbReference>
<protein>
    <submittedName>
        <fullName evidence="2">Transmembrane protein 223</fullName>
    </submittedName>
</protein>
<dbReference type="OrthoDB" id="5950063at2759"/>
<dbReference type="InterPro" id="IPR026100">
    <property type="entry name" value="Tmem223"/>
</dbReference>